<dbReference type="InterPro" id="IPR000744">
    <property type="entry name" value="NSF_attach"/>
</dbReference>
<protein>
    <submittedName>
        <fullName evidence="4">Soluble n-ethylmaleimide sensitive factor, putative</fullName>
    </submittedName>
</protein>
<dbReference type="Proteomes" id="UP000419144">
    <property type="component" value="Unassembled WGS sequence"/>
</dbReference>
<evidence type="ECO:0000313" key="5">
    <source>
        <dbReference type="Proteomes" id="UP000419144"/>
    </source>
</evidence>
<dbReference type="Pfam" id="PF14938">
    <property type="entry name" value="SNAP"/>
    <property type="match status" value="1"/>
</dbReference>
<evidence type="ECO:0000313" key="4">
    <source>
        <dbReference type="EMBL" id="GET88220.1"/>
    </source>
</evidence>
<dbReference type="PANTHER" id="PTHR13768:SF8">
    <property type="entry name" value="ALPHA-SOLUBLE NSF ATTACHMENT PROTEIN"/>
    <property type="match status" value="1"/>
</dbReference>
<dbReference type="GO" id="GO:0005483">
    <property type="term" value="F:soluble NSF attachment protein activity"/>
    <property type="evidence" value="ECO:0007669"/>
    <property type="project" value="TreeGrafter"/>
</dbReference>
<dbReference type="PRINTS" id="PR00448">
    <property type="entry name" value="NSFATTACHMNT"/>
</dbReference>
<dbReference type="VEuPathDB" id="TriTrypDB:LtaPh_2016300"/>
<evidence type="ECO:0000256" key="1">
    <source>
        <dbReference type="ARBA" id="ARBA00010050"/>
    </source>
</evidence>
<dbReference type="GO" id="GO:0031201">
    <property type="term" value="C:SNARE complex"/>
    <property type="evidence" value="ECO:0007669"/>
    <property type="project" value="TreeGrafter"/>
</dbReference>
<keyword evidence="3" id="KW-0653">Protein transport</keyword>
<dbReference type="InterPro" id="IPR011990">
    <property type="entry name" value="TPR-like_helical_dom_sf"/>
</dbReference>
<gene>
    <name evidence="4" type="ORF">LtaPh_2016300</name>
</gene>
<sequence>MRMYVNGHRFGPQQHMTSNALLLMQPTVVFSRPPHCAPRYSLPVCVCVCVCLSRVKLHCTSPCRVSGAWRADNCRSADREPQLHPASFISQHPHIQVIRVASISAAATCRSACDTPRSSPPTLHTQSSNTCVSVCAPTHQPSMSSADSMFADADKKTKKMFFKDFEGAFDLFNRAGVRYKLDKDYMRAGEAYSRAGDCAVKLGDKAGAGMAFSDAANAYKKIDAGKAKTMVDMAVRLQIENNRLSGAARLLLEFAASLEEQGSGMDAIPYYEQAMQYFNAEDQKAQAQKCMIAIGKICGENDQYDKALMYYERIANEMLGGPLKFQAQDYFLRAMLCRYAMVNNDNRFERSEECHDALQQYMSADIYLKNTREAEFLQLILEAVTDNDMEKFELGVSLLQDIRKLDDWKTHVLLVVKHNMESLT</sequence>
<dbReference type="Gene3D" id="1.25.40.10">
    <property type="entry name" value="Tetratricopeptide repeat domain"/>
    <property type="match status" value="1"/>
</dbReference>
<reference evidence="4" key="1">
    <citation type="submission" date="2019-11" db="EMBL/GenBank/DDBJ databases">
        <title>Leishmania tarentolae CDS.</title>
        <authorList>
            <person name="Goto Y."/>
            <person name="Yamagishi J."/>
        </authorList>
    </citation>
    <scope>NUCLEOTIDE SEQUENCE [LARGE SCALE GENOMIC DNA]</scope>
    <source>
        <strain evidence="4">Parrot Tar II</strain>
    </source>
</reference>
<proteinExistence type="inferred from homology"/>
<dbReference type="AlphaFoldDB" id="A0A640KES7"/>
<dbReference type="OrthoDB" id="9984275at2759"/>
<keyword evidence="5" id="KW-1185">Reference proteome</keyword>
<dbReference type="GO" id="GO:0005774">
    <property type="term" value="C:vacuolar membrane"/>
    <property type="evidence" value="ECO:0007669"/>
    <property type="project" value="TreeGrafter"/>
</dbReference>
<organism evidence="4 5">
    <name type="scientific">Leishmania tarentolae</name>
    <name type="common">Sauroleishmania tarentolae</name>
    <dbReference type="NCBI Taxonomy" id="5689"/>
    <lineage>
        <taxon>Eukaryota</taxon>
        <taxon>Discoba</taxon>
        <taxon>Euglenozoa</taxon>
        <taxon>Kinetoplastea</taxon>
        <taxon>Metakinetoplastina</taxon>
        <taxon>Trypanosomatida</taxon>
        <taxon>Trypanosomatidae</taxon>
        <taxon>Leishmaniinae</taxon>
        <taxon>Leishmania</taxon>
        <taxon>lizard Leishmania</taxon>
    </lineage>
</organism>
<evidence type="ECO:0000256" key="2">
    <source>
        <dbReference type="ARBA" id="ARBA00022448"/>
    </source>
</evidence>
<dbReference type="EMBL" id="BLBS01000025">
    <property type="protein sequence ID" value="GET88220.1"/>
    <property type="molecule type" value="Genomic_DNA"/>
</dbReference>
<comment type="similarity">
    <text evidence="1">Belongs to the SNAP family.</text>
</comment>
<name>A0A640KES7_LEITA</name>
<comment type="caution">
    <text evidence="4">The sequence shown here is derived from an EMBL/GenBank/DDBJ whole genome shotgun (WGS) entry which is preliminary data.</text>
</comment>
<dbReference type="PANTHER" id="PTHR13768">
    <property type="entry name" value="SOLUBLE NSF ATTACHMENT PROTEIN SNAP"/>
    <property type="match status" value="1"/>
</dbReference>
<dbReference type="GO" id="GO:0006886">
    <property type="term" value="P:intracellular protein transport"/>
    <property type="evidence" value="ECO:0007669"/>
    <property type="project" value="InterPro"/>
</dbReference>
<accession>A0A640KES7</accession>
<keyword evidence="2" id="KW-0813">Transport</keyword>
<dbReference type="GO" id="GO:0035494">
    <property type="term" value="P:SNARE complex disassembly"/>
    <property type="evidence" value="ECO:0007669"/>
    <property type="project" value="TreeGrafter"/>
</dbReference>
<evidence type="ECO:0000256" key="3">
    <source>
        <dbReference type="ARBA" id="ARBA00022927"/>
    </source>
</evidence>
<dbReference type="SUPFAM" id="SSF48452">
    <property type="entry name" value="TPR-like"/>
    <property type="match status" value="1"/>
</dbReference>
<dbReference type="GO" id="GO:0019905">
    <property type="term" value="F:syntaxin binding"/>
    <property type="evidence" value="ECO:0007669"/>
    <property type="project" value="TreeGrafter"/>
</dbReference>
<dbReference type="FunFam" id="1.25.40.10:FF:000700">
    <property type="entry name" value="Soluble n-ethylmaleimide sensitive factor,putative"/>
    <property type="match status" value="1"/>
</dbReference>